<dbReference type="Pfam" id="PF01520">
    <property type="entry name" value="Amidase_3"/>
    <property type="match status" value="1"/>
</dbReference>
<dbReference type="InterPro" id="IPR002508">
    <property type="entry name" value="MurNAc-LAA_cat"/>
</dbReference>
<dbReference type="CDD" id="cd07341">
    <property type="entry name" value="M56_BlaR1_MecR1_like"/>
    <property type="match status" value="1"/>
</dbReference>
<keyword evidence="1" id="KW-1133">Transmembrane helix</keyword>
<feature type="transmembrane region" description="Helical" evidence="1">
    <location>
        <begin position="101"/>
        <end position="119"/>
    </location>
</feature>
<dbReference type="PANTHER" id="PTHR21666">
    <property type="entry name" value="PEPTIDASE-RELATED"/>
    <property type="match status" value="1"/>
</dbReference>
<dbReference type="Gene3D" id="3.40.630.40">
    <property type="entry name" value="Zn-dependent exopeptidases"/>
    <property type="match status" value="1"/>
</dbReference>
<dbReference type="Gene3D" id="2.70.70.10">
    <property type="entry name" value="Glucose Permease (Domain IIA)"/>
    <property type="match status" value="1"/>
</dbReference>
<dbReference type="SUPFAM" id="SSF51261">
    <property type="entry name" value="Duplicated hybrid motif"/>
    <property type="match status" value="1"/>
</dbReference>
<gene>
    <name evidence="5" type="ORF">QYS49_37275</name>
</gene>
<proteinExistence type="predicted"/>
<feature type="transmembrane region" description="Helical" evidence="1">
    <location>
        <begin position="37"/>
        <end position="56"/>
    </location>
</feature>
<dbReference type="EC" id="3.5.1.28" evidence="5"/>
<dbReference type="InterPro" id="IPR050570">
    <property type="entry name" value="Cell_wall_metabolism_enzyme"/>
</dbReference>
<keyword evidence="1" id="KW-0472">Membrane</keyword>
<dbReference type="InterPro" id="IPR008756">
    <property type="entry name" value="Peptidase_M56"/>
</dbReference>
<keyword evidence="1" id="KW-0812">Transmembrane</keyword>
<dbReference type="GO" id="GO:0009253">
    <property type="term" value="P:peptidoglycan catabolic process"/>
    <property type="evidence" value="ECO:0007669"/>
    <property type="project" value="InterPro"/>
</dbReference>
<evidence type="ECO:0000313" key="5">
    <source>
        <dbReference type="EMBL" id="WMN11124.1"/>
    </source>
</evidence>
<evidence type="ECO:0000259" key="2">
    <source>
        <dbReference type="Pfam" id="PF01520"/>
    </source>
</evidence>
<feature type="transmembrane region" description="Helical" evidence="1">
    <location>
        <begin position="273"/>
        <end position="290"/>
    </location>
</feature>
<accession>A0AA51N9V1</accession>
<feature type="transmembrane region" description="Helical" evidence="1">
    <location>
        <begin position="6"/>
        <end position="25"/>
    </location>
</feature>
<dbReference type="Pfam" id="PF05569">
    <property type="entry name" value="Peptidase_M56"/>
    <property type="match status" value="1"/>
</dbReference>
<dbReference type="Pfam" id="PF01551">
    <property type="entry name" value="Peptidase_M23"/>
    <property type="match status" value="1"/>
</dbReference>
<dbReference type="PANTHER" id="PTHR21666:SF270">
    <property type="entry name" value="MUREIN HYDROLASE ACTIVATOR ENVC"/>
    <property type="match status" value="1"/>
</dbReference>
<dbReference type="GO" id="GO:0008745">
    <property type="term" value="F:N-acetylmuramoyl-L-alanine amidase activity"/>
    <property type="evidence" value="ECO:0007669"/>
    <property type="project" value="UniProtKB-EC"/>
</dbReference>
<reference evidence="5 6" key="1">
    <citation type="submission" date="2023-08" db="EMBL/GenBank/DDBJ databases">
        <title>Comparative genomics and taxonomic characterization of three novel marine species of genus Marivirga.</title>
        <authorList>
            <person name="Muhammad N."/>
            <person name="Kim S.-G."/>
        </authorList>
    </citation>
    <scope>NUCLEOTIDE SEQUENCE [LARGE SCALE GENOMIC DNA]</scope>
    <source>
        <strain evidence="5 6">BDSF4-3</strain>
    </source>
</reference>
<dbReference type="KEGG" id="msaa:QYS49_37275"/>
<keyword evidence="5" id="KW-0378">Hydrolase</keyword>
<dbReference type="InterPro" id="IPR011055">
    <property type="entry name" value="Dup_hybrid_motif"/>
</dbReference>
<dbReference type="AlphaFoldDB" id="A0AA51N9V1"/>
<dbReference type="SUPFAM" id="SSF53187">
    <property type="entry name" value="Zn-dependent exopeptidases"/>
    <property type="match status" value="1"/>
</dbReference>
<dbReference type="Proteomes" id="UP001230496">
    <property type="component" value="Chromosome"/>
</dbReference>
<dbReference type="CDD" id="cd12797">
    <property type="entry name" value="M23_peptidase"/>
    <property type="match status" value="1"/>
</dbReference>
<dbReference type="CDD" id="cd02696">
    <property type="entry name" value="MurNAc-LAA"/>
    <property type="match status" value="1"/>
</dbReference>
<evidence type="ECO:0000259" key="4">
    <source>
        <dbReference type="Pfam" id="PF05569"/>
    </source>
</evidence>
<organism evidence="5 6">
    <name type="scientific">Marivirga salinarum</name>
    <dbReference type="NCBI Taxonomy" id="3059078"/>
    <lineage>
        <taxon>Bacteria</taxon>
        <taxon>Pseudomonadati</taxon>
        <taxon>Bacteroidota</taxon>
        <taxon>Cytophagia</taxon>
        <taxon>Cytophagales</taxon>
        <taxon>Marivirgaceae</taxon>
        <taxon>Marivirga</taxon>
    </lineage>
</organism>
<dbReference type="RefSeq" id="WP_308347934.1">
    <property type="nucleotide sequence ID" value="NZ_CP129971.1"/>
</dbReference>
<evidence type="ECO:0000256" key="1">
    <source>
        <dbReference type="SAM" id="Phobius"/>
    </source>
</evidence>
<feature type="domain" description="MurNAc-LAA" evidence="2">
    <location>
        <begin position="479"/>
        <end position="648"/>
    </location>
</feature>
<dbReference type="EMBL" id="CP129971">
    <property type="protein sequence ID" value="WMN11124.1"/>
    <property type="molecule type" value="Genomic_DNA"/>
</dbReference>
<sequence length="651" mass="74139">MNFLLIYLLKVFTIQAVLYLIYALAFHKSGRHAINRYYINIALVTSFLIPFISIAIPDTKTTTEIVNSEKPVWYEIAEMTSNQSDLIPVETANQSSYTIEFIFMGILFLSLFLLIKLVFSHFQLVRLRMQSERIIKNGTNVYCSKIENPFSYFSSIFIPKSILESSSFNTILKHELVHVNKRHSIDRVFHEIILAFFWFNPFHYLFRNRLIETHEFQADEGVISTQNDPIGYQEVLYQQIHSQFAFASANHFKLNTIKTRIKMMNQNKKLSKWHYLFVLPVLAIMTFAFANKERNVSVAPLKSNVSEVFENIINSPSNFIPSIFPLKDAEGVKLTSAFGKRLHPILKVESMHEGIDLKTYEGNPVLATADGIVVEVNSTFGGFGKRITIDHNGLYQTTYAHLSEFKVEKGDKVRRGDLIGAAGTTGESSGPHLHYEVKEIGKDFLDPVDFIQNYDFKTISEKVESVGEKSVKSNQKLRVVLDPGHGGRDKGIVSKKLAEKEIALKVATEIAEIFKNSDQVEIILTREEDEIVSLKDRVRKSENADIFISLHTEIHANENEDMMLAIYNDQNDNAESSKNFGELMKHEYTAINKEFKVAYTDGYYILQNAKAPAILFIMGYFSNSEAEDYLNSDIGIKQIALELSDAIEASL</sequence>
<dbReference type="GO" id="GO:0004222">
    <property type="term" value="F:metalloendopeptidase activity"/>
    <property type="evidence" value="ECO:0007669"/>
    <property type="project" value="TreeGrafter"/>
</dbReference>
<dbReference type="InterPro" id="IPR016047">
    <property type="entry name" value="M23ase_b-sheet_dom"/>
</dbReference>
<evidence type="ECO:0000259" key="3">
    <source>
        <dbReference type="Pfam" id="PF01551"/>
    </source>
</evidence>
<feature type="domain" description="M23ase beta-sheet core" evidence="3">
    <location>
        <begin position="351"/>
        <end position="442"/>
    </location>
</feature>
<evidence type="ECO:0000313" key="6">
    <source>
        <dbReference type="Proteomes" id="UP001230496"/>
    </source>
</evidence>
<name>A0AA51N9V1_9BACT</name>
<keyword evidence="6" id="KW-1185">Reference proteome</keyword>
<feature type="domain" description="Peptidase M56" evidence="4">
    <location>
        <begin position="30"/>
        <end position="263"/>
    </location>
</feature>
<protein>
    <submittedName>
        <fullName evidence="5">N-acetylmuramoyl-L-alanine amidase</fullName>
        <ecNumber evidence="5">3.5.1.28</ecNumber>
    </submittedName>
</protein>